<organism evidence="1 2">
    <name type="scientific">Microbacterium amylolyticum</name>
    <dbReference type="NCBI Taxonomy" id="936337"/>
    <lineage>
        <taxon>Bacteria</taxon>
        <taxon>Bacillati</taxon>
        <taxon>Actinomycetota</taxon>
        <taxon>Actinomycetes</taxon>
        <taxon>Micrococcales</taxon>
        <taxon>Microbacteriaceae</taxon>
        <taxon>Microbacterium</taxon>
    </lineage>
</organism>
<evidence type="ECO:0000313" key="1">
    <source>
        <dbReference type="EMBL" id="MBP2436697.1"/>
    </source>
</evidence>
<evidence type="ECO:0000313" key="2">
    <source>
        <dbReference type="Proteomes" id="UP001519362"/>
    </source>
</evidence>
<proteinExistence type="predicted"/>
<protein>
    <submittedName>
        <fullName evidence="1">Uncharacterized protein</fullName>
    </submittedName>
</protein>
<dbReference type="EMBL" id="JAGIOL010000001">
    <property type="protein sequence ID" value="MBP2436697.1"/>
    <property type="molecule type" value="Genomic_DNA"/>
</dbReference>
<gene>
    <name evidence="1" type="ORF">JOF34_001283</name>
</gene>
<keyword evidence="2" id="KW-1185">Reference proteome</keyword>
<dbReference type="Proteomes" id="UP001519362">
    <property type="component" value="Unassembled WGS sequence"/>
</dbReference>
<name>A0ABS4ZHL7_9MICO</name>
<reference evidence="1 2" key="1">
    <citation type="submission" date="2021-03" db="EMBL/GenBank/DDBJ databases">
        <title>Sequencing the genomes of 1000 actinobacteria strains.</title>
        <authorList>
            <person name="Klenk H.-P."/>
        </authorList>
    </citation>
    <scope>NUCLEOTIDE SEQUENCE [LARGE SCALE GENOMIC DNA]</scope>
    <source>
        <strain evidence="1 2">DSM 24221</strain>
    </source>
</reference>
<dbReference type="RefSeq" id="WP_165135748.1">
    <property type="nucleotide sequence ID" value="NZ_CP049253.1"/>
</dbReference>
<sequence>MVGAEKTDEEIRVHLLGREHPDLAGSLTINLQRRIATRIDVPTLHLEFHDITNDVLL</sequence>
<comment type="caution">
    <text evidence="1">The sequence shown here is derived from an EMBL/GenBank/DDBJ whole genome shotgun (WGS) entry which is preliminary data.</text>
</comment>
<accession>A0ABS4ZHL7</accession>